<evidence type="ECO:0000256" key="4">
    <source>
        <dbReference type="PROSITE-ProRule" id="PRU00520"/>
    </source>
</evidence>
<evidence type="ECO:0000256" key="5">
    <source>
        <dbReference type="RuleBase" id="RU004168"/>
    </source>
</evidence>
<dbReference type="GO" id="GO:0003998">
    <property type="term" value="F:acylphosphatase activity"/>
    <property type="evidence" value="ECO:0007669"/>
    <property type="project" value="UniProtKB-EC"/>
</dbReference>
<dbReference type="InterPro" id="IPR036046">
    <property type="entry name" value="Acylphosphatase-like_dom_sf"/>
</dbReference>
<organism evidence="7 8">
    <name type="scientific">Phenylobacterium hankyongense</name>
    <dbReference type="NCBI Taxonomy" id="1813876"/>
    <lineage>
        <taxon>Bacteria</taxon>
        <taxon>Pseudomonadati</taxon>
        <taxon>Pseudomonadota</taxon>
        <taxon>Alphaproteobacteria</taxon>
        <taxon>Caulobacterales</taxon>
        <taxon>Caulobacteraceae</taxon>
        <taxon>Phenylobacterium</taxon>
    </lineage>
</organism>
<feature type="active site" evidence="4">
    <location>
        <position position="20"/>
    </location>
</feature>
<reference evidence="8" key="1">
    <citation type="submission" date="2018-05" db="EMBL/GenBank/DDBJ databases">
        <authorList>
            <person name="Li X."/>
        </authorList>
    </citation>
    <scope>NUCLEOTIDE SEQUENCE [LARGE SCALE GENOMIC DNA]</scope>
    <source>
        <strain evidence="8">HKS-05</strain>
    </source>
</reference>
<feature type="active site" evidence="4">
    <location>
        <position position="38"/>
    </location>
</feature>
<dbReference type="PROSITE" id="PS00151">
    <property type="entry name" value="ACYLPHOSPHATASE_2"/>
    <property type="match status" value="1"/>
</dbReference>
<comment type="similarity">
    <text evidence="1 5">Belongs to the acylphosphatase family.</text>
</comment>
<dbReference type="InterPro" id="IPR020456">
    <property type="entry name" value="Acylphosphatase"/>
</dbReference>
<dbReference type="OrthoDB" id="5295388at2"/>
<sequence length="93" mass="10269">MDRIAARLIIRGRVQGVGYRFWACAEARRLQLGGWVRNRRDGSVEVLAAGPGAAVEQFAQACRRGPSHAEVTSVERFEAADEAPQDFEERPTA</sequence>
<dbReference type="Pfam" id="PF00708">
    <property type="entry name" value="Acylphosphatase"/>
    <property type="match status" value="1"/>
</dbReference>
<accession>A0A328B0E6</accession>
<keyword evidence="8" id="KW-1185">Reference proteome</keyword>
<evidence type="ECO:0000313" key="7">
    <source>
        <dbReference type="EMBL" id="RAK59334.1"/>
    </source>
</evidence>
<evidence type="ECO:0000256" key="3">
    <source>
        <dbReference type="ARBA" id="ARBA00047645"/>
    </source>
</evidence>
<dbReference type="Proteomes" id="UP000249842">
    <property type="component" value="Unassembled WGS sequence"/>
</dbReference>
<proteinExistence type="inferred from homology"/>
<dbReference type="NCBIfam" id="NF010996">
    <property type="entry name" value="PRK14421.1"/>
    <property type="match status" value="1"/>
</dbReference>
<dbReference type="AlphaFoldDB" id="A0A328B0E6"/>
<dbReference type="SUPFAM" id="SSF54975">
    <property type="entry name" value="Acylphosphatase/BLUF domain-like"/>
    <property type="match status" value="1"/>
</dbReference>
<dbReference type="RefSeq" id="WP_111456627.1">
    <property type="nucleotide sequence ID" value="NZ_QFYP01000001.1"/>
</dbReference>
<evidence type="ECO:0000313" key="8">
    <source>
        <dbReference type="Proteomes" id="UP000249842"/>
    </source>
</evidence>
<gene>
    <name evidence="7" type="ORF">DJ021_05700</name>
</gene>
<dbReference type="PROSITE" id="PS51160">
    <property type="entry name" value="ACYLPHOSPHATASE_3"/>
    <property type="match status" value="1"/>
</dbReference>
<comment type="catalytic activity">
    <reaction evidence="3 4">
        <text>an acyl phosphate + H2O = a carboxylate + phosphate + H(+)</text>
        <dbReference type="Rhea" id="RHEA:14965"/>
        <dbReference type="ChEBI" id="CHEBI:15377"/>
        <dbReference type="ChEBI" id="CHEBI:15378"/>
        <dbReference type="ChEBI" id="CHEBI:29067"/>
        <dbReference type="ChEBI" id="CHEBI:43474"/>
        <dbReference type="ChEBI" id="CHEBI:59918"/>
        <dbReference type="EC" id="3.6.1.7"/>
    </reaction>
</comment>
<dbReference type="InterPro" id="IPR017968">
    <property type="entry name" value="Acylphosphatase_CS"/>
</dbReference>
<feature type="domain" description="Acylphosphatase-like" evidence="6">
    <location>
        <begin position="5"/>
        <end position="91"/>
    </location>
</feature>
<evidence type="ECO:0000259" key="6">
    <source>
        <dbReference type="PROSITE" id="PS51160"/>
    </source>
</evidence>
<dbReference type="EC" id="3.6.1.7" evidence="2 4"/>
<dbReference type="InterPro" id="IPR001792">
    <property type="entry name" value="Acylphosphatase-like_dom"/>
</dbReference>
<dbReference type="PRINTS" id="PR00112">
    <property type="entry name" value="ACYLPHPHTASE"/>
</dbReference>
<dbReference type="EMBL" id="QFYP01000001">
    <property type="protein sequence ID" value="RAK59334.1"/>
    <property type="molecule type" value="Genomic_DNA"/>
</dbReference>
<evidence type="ECO:0000256" key="2">
    <source>
        <dbReference type="ARBA" id="ARBA00012150"/>
    </source>
</evidence>
<keyword evidence="4" id="KW-0378">Hydrolase</keyword>
<protein>
    <recommendedName>
        <fullName evidence="2 4">acylphosphatase</fullName>
        <ecNumber evidence="2 4">3.6.1.7</ecNumber>
    </recommendedName>
</protein>
<evidence type="ECO:0000256" key="1">
    <source>
        <dbReference type="ARBA" id="ARBA00005614"/>
    </source>
</evidence>
<name>A0A328B0E6_9CAUL</name>
<comment type="caution">
    <text evidence="7">The sequence shown here is derived from an EMBL/GenBank/DDBJ whole genome shotgun (WGS) entry which is preliminary data.</text>
</comment>
<dbReference type="PANTHER" id="PTHR47268">
    <property type="entry name" value="ACYLPHOSPHATASE"/>
    <property type="match status" value="1"/>
</dbReference>
<dbReference type="PANTHER" id="PTHR47268:SF4">
    <property type="entry name" value="ACYLPHOSPHATASE"/>
    <property type="match status" value="1"/>
</dbReference>
<dbReference type="Gene3D" id="3.30.70.100">
    <property type="match status" value="1"/>
</dbReference>